<organism evidence="1 2">
    <name type="scientific">Sphaerobolus stellatus (strain SS14)</name>
    <dbReference type="NCBI Taxonomy" id="990650"/>
    <lineage>
        <taxon>Eukaryota</taxon>
        <taxon>Fungi</taxon>
        <taxon>Dikarya</taxon>
        <taxon>Basidiomycota</taxon>
        <taxon>Agaricomycotina</taxon>
        <taxon>Agaricomycetes</taxon>
        <taxon>Phallomycetidae</taxon>
        <taxon>Geastrales</taxon>
        <taxon>Sphaerobolaceae</taxon>
        <taxon>Sphaerobolus</taxon>
    </lineage>
</organism>
<dbReference type="Proteomes" id="UP000054279">
    <property type="component" value="Unassembled WGS sequence"/>
</dbReference>
<sequence>SVREAVRVFEEVMRGGQLGGLGLEGEVRELVGRIGRMEERLGVLERRLTLGGGKHGLQELD</sequence>
<name>A0A0C9UZI6_SPHS4</name>
<evidence type="ECO:0000313" key="2">
    <source>
        <dbReference type="Proteomes" id="UP000054279"/>
    </source>
</evidence>
<protein>
    <submittedName>
        <fullName evidence="1">Uncharacterized protein</fullName>
    </submittedName>
</protein>
<dbReference type="HOGENOM" id="CLU_2929198_0_0_1"/>
<reference evidence="1 2" key="1">
    <citation type="submission" date="2014-06" db="EMBL/GenBank/DDBJ databases">
        <title>Evolutionary Origins and Diversification of the Mycorrhizal Mutualists.</title>
        <authorList>
            <consortium name="DOE Joint Genome Institute"/>
            <consortium name="Mycorrhizal Genomics Consortium"/>
            <person name="Kohler A."/>
            <person name="Kuo A."/>
            <person name="Nagy L.G."/>
            <person name="Floudas D."/>
            <person name="Copeland A."/>
            <person name="Barry K.W."/>
            <person name="Cichocki N."/>
            <person name="Veneault-Fourrey C."/>
            <person name="LaButti K."/>
            <person name="Lindquist E.A."/>
            <person name="Lipzen A."/>
            <person name="Lundell T."/>
            <person name="Morin E."/>
            <person name="Murat C."/>
            <person name="Riley R."/>
            <person name="Ohm R."/>
            <person name="Sun H."/>
            <person name="Tunlid A."/>
            <person name="Henrissat B."/>
            <person name="Grigoriev I.V."/>
            <person name="Hibbett D.S."/>
            <person name="Martin F."/>
        </authorList>
    </citation>
    <scope>NUCLEOTIDE SEQUENCE [LARGE SCALE GENOMIC DNA]</scope>
    <source>
        <strain evidence="1 2">SS14</strain>
    </source>
</reference>
<accession>A0A0C9UZI6</accession>
<feature type="non-terminal residue" evidence="1">
    <location>
        <position position="1"/>
    </location>
</feature>
<keyword evidence="2" id="KW-1185">Reference proteome</keyword>
<evidence type="ECO:0000313" key="1">
    <source>
        <dbReference type="EMBL" id="KIJ30530.1"/>
    </source>
</evidence>
<proteinExistence type="predicted"/>
<gene>
    <name evidence="1" type="ORF">M422DRAFT_267971</name>
</gene>
<dbReference type="AlphaFoldDB" id="A0A0C9UZI6"/>
<dbReference type="EMBL" id="KN837260">
    <property type="protein sequence ID" value="KIJ30530.1"/>
    <property type="molecule type" value="Genomic_DNA"/>
</dbReference>